<evidence type="ECO:0000256" key="1">
    <source>
        <dbReference type="PROSITE-ProRule" id="PRU00042"/>
    </source>
</evidence>
<accession>A0ABP1QTM8</accession>
<evidence type="ECO:0000313" key="5">
    <source>
        <dbReference type="Proteomes" id="UP001642540"/>
    </source>
</evidence>
<feature type="domain" description="C2H2-type" evidence="3">
    <location>
        <begin position="160"/>
        <end position="188"/>
    </location>
</feature>
<evidence type="ECO:0000256" key="2">
    <source>
        <dbReference type="SAM" id="MobiDB-lite"/>
    </source>
</evidence>
<comment type="caution">
    <text evidence="4">The sequence shown here is derived from an EMBL/GenBank/DDBJ whole genome shotgun (WGS) entry which is preliminary data.</text>
</comment>
<dbReference type="Proteomes" id="UP001642540">
    <property type="component" value="Unassembled WGS sequence"/>
</dbReference>
<protein>
    <recommendedName>
        <fullName evidence="3">C2H2-type domain-containing protein</fullName>
    </recommendedName>
</protein>
<dbReference type="PROSITE" id="PS00028">
    <property type="entry name" value="ZINC_FINGER_C2H2_1"/>
    <property type="match status" value="1"/>
</dbReference>
<feature type="compositionally biased region" description="Acidic residues" evidence="2">
    <location>
        <begin position="1"/>
        <end position="10"/>
    </location>
</feature>
<dbReference type="InterPro" id="IPR013087">
    <property type="entry name" value="Znf_C2H2_type"/>
</dbReference>
<name>A0ABP1QTM8_9HEXA</name>
<proteinExistence type="predicted"/>
<gene>
    <name evidence="4" type="ORF">ODALV1_LOCUS15123</name>
</gene>
<dbReference type="EMBL" id="CAXLJM020000046">
    <property type="protein sequence ID" value="CAL8111530.1"/>
    <property type="molecule type" value="Genomic_DNA"/>
</dbReference>
<sequence length="256" mass="28854">MTMEVNDEESCQNGSMHPDIPFEFGSGRSGHVVPKQESECVEEAGEDEACYEEFNFAKFNSDIYSIPDKDPLSMDGVSHVGMKQEVATELGSTNVPVSPSDEMEDIETTMHENESQLQASNIRVKIEFVGNPVDDSSLEVATDSSGHSSSNQRKVELKTWLCSLCNTGFPSEKLYWIHVKALHAGERSPPRVGFEENHFIFDGWQFNGLCNTCSRPRPNNFIYCKYFAINAHKRSLLLLLVCGICNQRFRKLKTLR</sequence>
<evidence type="ECO:0000313" key="4">
    <source>
        <dbReference type="EMBL" id="CAL8111530.1"/>
    </source>
</evidence>
<keyword evidence="5" id="KW-1185">Reference proteome</keyword>
<dbReference type="PROSITE" id="PS50157">
    <property type="entry name" value="ZINC_FINGER_C2H2_2"/>
    <property type="match status" value="1"/>
</dbReference>
<evidence type="ECO:0000259" key="3">
    <source>
        <dbReference type="PROSITE" id="PS50157"/>
    </source>
</evidence>
<keyword evidence="1" id="KW-0863">Zinc-finger</keyword>
<organism evidence="4 5">
    <name type="scientific">Orchesella dallaii</name>
    <dbReference type="NCBI Taxonomy" id="48710"/>
    <lineage>
        <taxon>Eukaryota</taxon>
        <taxon>Metazoa</taxon>
        <taxon>Ecdysozoa</taxon>
        <taxon>Arthropoda</taxon>
        <taxon>Hexapoda</taxon>
        <taxon>Collembola</taxon>
        <taxon>Entomobryomorpha</taxon>
        <taxon>Entomobryoidea</taxon>
        <taxon>Orchesellidae</taxon>
        <taxon>Orchesellinae</taxon>
        <taxon>Orchesella</taxon>
    </lineage>
</organism>
<feature type="region of interest" description="Disordered" evidence="2">
    <location>
        <begin position="1"/>
        <end position="37"/>
    </location>
</feature>
<keyword evidence="1" id="KW-0862">Zinc</keyword>
<keyword evidence="1" id="KW-0479">Metal-binding</keyword>
<reference evidence="4 5" key="1">
    <citation type="submission" date="2024-08" db="EMBL/GenBank/DDBJ databases">
        <authorList>
            <person name="Cucini C."/>
            <person name="Frati F."/>
        </authorList>
    </citation>
    <scope>NUCLEOTIDE SEQUENCE [LARGE SCALE GENOMIC DNA]</scope>
</reference>